<evidence type="ECO:0000256" key="14">
    <source>
        <dbReference type="SAM" id="SignalP"/>
    </source>
</evidence>
<accession>A0A6P7ZYT0</accession>
<comment type="function">
    <text evidence="10">May have a role in immune function. Probably involved in the processing of antigenic peptides during MHC class II-mediated antigen presentation.</text>
</comment>
<feature type="disulfide bond" evidence="12">
    <location>
        <begin position="104"/>
        <end position="109"/>
    </location>
</feature>
<keyword evidence="14" id="KW-0732">Signal</keyword>
<dbReference type="InterPro" id="IPR033121">
    <property type="entry name" value="PEPTIDASE_A1"/>
</dbReference>
<feature type="signal peptide" evidence="14">
    <location>
        <begin position="1"/>
        <end position="15"/>
    </location>
</feature>
<comment type="function">
    <text evidence="2">Shows particularly broad specificity; although bonds involving phenylalanine and leucine are preferred, many others are also cleaved to some extent.</text>
</comment>
<dbReference type="PROSITE" id="PS51767">
    <property type="entry name" value="PEPTIDASE_A1"/>
    <property type="match status" value="1"/>
</dbReference>
<protein>
    <submittedName>
        <fullName evidence="17">Pepsin A-like</fullName>
    </submittedName>
</protein>
<dbReference type="Gene3D" id="2.40.70.10">
    <property type="entry name" value="Acid Proteases"/>
    <property type="match status" value="2"/>
</dbReference>
<feature type="disulfide bond" evidence="12">
    <location>
        <begin position="307"/>
        <end position="340"/>
    </location>
</feature>
<evidence type="ECO:0000256" key="11">
    <source>
        <dbReference type="PIRSR" id="PIRSR601461-1"/>
    </source>
</evidence>
<keyword evidence="5 13" id="KW-0645">Protease</keyword>
<feature type="active site" evidence="11">
    <location>
        <position position="91"/>
    </location>
</feature>
<keyword evidence="6 13" id="KW-0064">Aspartyl protease</keyword>
<evidence type="ECO:0000256" key="13">
    <source>
        <dbReference type="RuleBase" id="RU000454"/>
    </source>
</evidence>
<sequence length="384" mass="42345">MKWLVLLVSVALSECLVKVPLRRGKSLRQRLEEHGLLEEFLKTHPYNLPSSSSLDFNAEESIVPLVNHLDIDYFGMIQIGTPPQDFTVIFDTGSTELWVPSTYCHNSACLKHRRFDPNQSSTFQPTNQKIAVHYGTGAMTAVLGRDVVQVGSVTVTNQVFGLSETEDQFLYHVPYDGILGLAYPKHSSNQPTPVFDNMWNEGLLSQDLFSFYLSPDDEDGSVVIFGGIDSSYYTGSLSWVPVSVERKWQITIDSISINGQVVACSGGCQAIVDTGTTLIDGPPADINNIESYIGGTPDSDGEFFIDCNSTSSLPEIVFQLNGIQFPLSASSYVSQYTNYCKSGFHGRSLHNTSGYTWVLGGVFLREYFAVFDRGNNQVGFAQSV</sequence>
<comment type="catalytic activity">
    <reaction evidence="1">
        <text>Similar to cathepsin D, but slightly broader specificity.</text>
        <dbReference type="EC" id="3.4.23.34"/>
    </reaction>
</comment>
<name>A0A6P7ZYT0_9AMPH</name>
<feature type="chain" id="PRO_5028088864" evidence="14">
    <location>
        <begin position="16"/>
        <end position="384"/>
    </location>
</feature>
<comment type="subunit">
    <text evidence="4">Homodimer; disulfide-linked.</text>
</comment>
<dbReference type="InParanoid" id="A0A6P7ZYT0"/>
<feature type="disulfide bond" evidence="12">
    <location>
        <begin position="264"/>
        <end position="268"/>
    </location>
</feature>
<dbReference type="Proteomes" id="UP000515156">
    <property type="component" value="Chromosome 1"/>
</dbReference>
<dbReference type="Pfam" id="PF07966">
    <property type="entry name" value="A1_Propeptide"/>
    <property type="match status" value="1"/>
</dbReference>
<keyword evidence="9 12" id="KW-1015">Disulfide bond</keyword>
<organism evidence="16 17">
    <name type="scientific">Microcaecilia unicolor</name>
    <dbReference type="NCBI Taxonomy" id="1415580"/>
    <lineage>
        <taxon>Eukaryota</taxon>
        <taxon>Metazoa</taxon>
        <taxon>Chordata</taxon>
        <taxon>Craniata</taxon>
        <taxon>Vertebrata</taxon>
        <taxon>Euteleostomi</taxon>
        <taxon>Amphibia</taxon>
        <taxon>Gymnophiona</taxon>
        <taxon>Siphonopidae</taxon>
        <taxon>Microcaecilia</taxon>
    </lineage>
</organism>
<dbReference type="PRINTS" id="PR00792">
    <property type="entry name" value="PEPSIN"/>
</dbReference>
<evidence type="ECO:0000256" key="8">
    <source>
        <dbReference type="ARBA" id="ARBA00022801"/>
    </source>
</evidence>
<dbReference type="PANTHER" id="PTHR47966:SF22">
    <property type="entry name" value="PEPSIN A-3-RELATED"/>
    <property type="match status" value="1"/>
</dbReference>
<feature type="domain" description="Peptidase A1" evidence="15">
    <location>
        <begin position="73"/>
        <end position="381"/>
    </location>
</feature>
<evidence type="ECO:0000256" key="6">
    <source>
        <dbReference type="ARBA" id="ARBA00022750"/>
    </source>
</evidence>
<evidence type="ECO:0000256" key="3">
    <source>
        <dbReference type="ARBA" id="ARBA00007447"/>
    </source>
</evidence>
<dbReference type="KEGG" id="muo:115482491"/>
<dbReference type="InterPro" id="IPR012848">
    <property type="entry name" value="Aspartic_peptidase_N"/>
</dbReference>
<dbReference type="OrthoDB" id="771136at2759"/>
<dbReference type="PANTHER" id="PTHR47966">
    <property type="entry name" value="BETA-SITE APP-CLEAVING ENZYME, ISOFORM A-RELATED"/>
    <property type="match status" value="1"/>
</dbReference>
<evidence type="ECO:0000259" key="15">
    <source>
        <dbReference type="PROSITE" id="PS51767"/>
    </source>
</evidence>
<dbReference type="GO" id="GO:0007586">
    <property type="term" value="P:digestion"/>
    <property type="evidence" value="ECO:0007669"/>
    <property type="project" value="UniProtKB-KW"/>
</dbReference>
<comment type="similarity">
    <text evidence="3 13">Belongs to the peptidase A1 family.</text>
</comment>
<dbReference type="InterPro" id="IPR021109">
    <property type="entry name" value="Peptidase_aspartic_dom_sf"/>
</dbReference>
<feature type="active site" evidence="11">
    <location>
        <position position="273"/>
    </location>
</feature>
<dbReference type="AlphaFoldDB" id="A0A6P7ZYT0"/>
<dbReference type="GO" id="GO:0004190">
    <property type="term" value="F:aspartic-type endopeptidase activity"/>
    <property type="evidence" value="ECO:0007669"/>
    <property type="project" value="UniProtKB-KW"/>
</dbReference>
<dbReference type="GeneID" id="115482491"/>
<evidence type="ECO:0000256" key="1">
    <source>
        <dbReference type="ARBA" id="ARBA00001898"/>
    </source>
</evidence>
<evidence type="ECO:0000313" key="16">
    <source>
        <dbReference type="Proteomes" id="UP000515156"/>
    </source>
</evidence>
<evidence type="ECO:0000313" key="17">
    <source>
        <dbReference type="RefSeq" id="XP_030078160.1"/>
    </source>
</evidence>
<reference evidence="17" key="1">
    <citation type="submission" date="2025-08" db="UniProtKB">
        <authorList>
            <consortium name="RefSeq"/>
        </authorList>
    </citation>
    <scope>IDENTIFICATION</scope>
</reference>
<dbReference type="InterPro" id="IPR001461">
    <property type="entry name" value="Aspartic_peptidase_A1"/>
</dbReference>
<dbReference type="PROSITE" id="PS00141">
    <property type="entry name" value="ASP_PROTEASE"/>
    <property type="match status" value="2"/>
</dbReference>
<dbReference type="Pfam" id="PF00026">
    <property type="entry name" value="Asp"/>
    <property type="match status" value="1"/>
</dbReference>
<evidence type="ECO:0000256" key="5">
    <source>
        <dbReference type="ARBA" id="ARBA00022670"/>
    </source>
</evidence>
<evidence type="ECO:0000256" key="4">
    <source>
        <dbReference type="ARBA" id="ARBA00011748"/>
    </source>
</evidence>
<dbReference type="FunFam" id="2.40.70.10:FF:000006">
    <property type="entry name" value="Cathepsin E"/>
    <property type="match status" value="1"/>
</dbReference>
<evidence type="ECO:0000256" key="7">
    <source>
        <dbReference type="ARBA" id="ARBA00022757"/>
    </source>
</evidence>
<proteinExistence type="inferred from homology"/>
<dbReference type="FunFam" id="2.40.70.10:FF:000004">
    <property type="entry name" value="Pepsin A"/>
    <property type="match status" value="1"/>
</dbReference>
<evidence type="ECO:0000256" key="9">
    <source>
        <dbReference type="ARBA" id="ARBA00023157"/>
    </source>
</evidence>
<evidence type="ECO:0000256" key="2">
    <source>
        <dbReference type="ARBA" id="ARBA00002318"/>
    </source>
</evidence>
<dbReference type="Gene3D" id="6.10.140.60">
    <property type="match status" value="1"/>
</dbReference>
<keyword evidence="8 13" id="KW-0378">Hydrolase</keyword>
<dbReference type="SUPFAM" id="SSF50630">
    <property type="entry name" value="Acid proteases"/>
    <property type="match status" value="1"/>
</dbReference>
<gene>
    <name evidence="17" type="primary">LOC115482491</name>
</gene>
<dbReference type="RefSeq" id="XP_030078160.1">
    <property type="nucleotide sequence ID" value="XM_030222300.1"/>
</dbReference>
<keyword evidence="16" id="KW-1185">Reference proteome</keyword>
<keyword evidence="7" id="KW-0222">Digestion</keyword>
<dbReference type="InterPro" id="IPR001969">
    <property type="entry name" value="Aspartic_peptidase_AS"/>
</dbReference>
<evidence type="ECO:0000256" key="10">
    <source>
        <dbReference type="ARBA" id="ARBA00058213"/>
    </source>
</evidence>
<evidence type="ECO:0000256" key="12">
    <source>
        <dbReference type="PIRSR" id="PIRSR601461-2"/>
    </source>
</evidence>
<dbReference type="GO" id="GO:0006508">
    <property type="term" value="P:proteolysis"/>
    <property type="evidence" value="ECO:0007669"/>
    <property type="project" value="UniProtKB-KW"/>
</dbReference>